<proteinExistence type="predicted"/>
<feature type="compositionally biased region" description="Basic and acidic residues" evidence="2">
    <location>
        <begin position="331"/>
        <end position="345"/>
    </location>
</feature>
<dbReference type="PROSITE" id="PS50006">
    <property type="entry name" value="FHA_DOMAIN"/>
    <property type="match status" value="1"/>
</dbReference>
<dbReference type="InterPro" id="IPR008984">
    <property type="entry name" value="SMAD_FHA_dom_sf"/>
</dbReference>
<accession>A0A2T9ZBQ0</accession>
<feature type="region of interest" description="Disordered" evidence="2">
    <location>
        <begin position="331"/>
        <end position="353"/>
    </location>
</feature>
<sequence length="565" mass="64009">MFKVPEIPASKRDKAKKENSNNQNASESSNPTSSSTSSIVVKKTDSQDSNTKQKKPSNFPPLNYSPPENRADPAHQYKFEVLKQGSIIETINIPTDQDYFVFGRLPNCDFIMDHPSCSRYHAVLQFCEDDSVFLYDFNSVHKTFLNKKQIPPNTLTRLELNDQIRFGLSSRTFIFSTSDPHLLEQSTQKIDELYNSKVLNYEKVQSGSALQAHSEAEITWGFQEDAVETETVSSSLDNTESFDDDSIQISDPRTKLIDFLNSRGLTMEFDTTYDSRSKEFTSKIYLPIQDQNGSSLFGAGHGSRKKESQNLAILNACRIIHRNKLFAYQKKETRSSSIDQDDRSDSSGNNEDIDDIDSYVVQLQVDETRSKIKLLDTQISEMQNKLDSLQQVLAVAKSKTSSEMVHKKPANNNKLEKEDPSGIMRANQEKIEEASTIEPEPKNKSREPISDFKMKSKLSASVEKEVNSNTDPTTARKNEQKGSEPEFEEAKHVKTIGEKRKIGPLAPSDINIDGDENDNNEKRSKSAKQIKELKYDFQEDINETWAPPKNQSGDGRTHLNDKYGY</sequence>
<feature type="region of interest" description="Disordered" evidence="2">
    <location>
        <begin position="397"/>
        <end position="565"/>
    </location>
</feature>
<protein>
    <recommendedName>
        <fullName evidence="7">FHA domain-containing protein</fullName>
    </recommendedName>
</protein>
<evidence type="ECO:0000259" key="3">
    <source>
        <dbReference type="PROSITE" id="PS50006"/>
    </source>
</evidence>
<evidence type="ECO:0000313" key="6">
    <source>
        <dbReference type="Proteomes" id="UP000245609"/>
    </source>
</evidence>
<keyword evidence="6" id="KW-1185">Reference proteome</keyword>
<evidence type="ECO:0000313" key="5">
    <source>
        <dbReference type="EMBL" id="PVV01967.1"/>
    </source>
</evidence>
<dbReference type="PANTHER" id="PTHR23308">
    <property type="entry name" value="NUCLEAR INHIBITOR OF PROTEIN PHOSPHATASE-1"/>
    <property type="match status" value="1"/>
</dbReference>
<evidence type="ECO:0000256" key="1">
    <source>
        <dbReference type="PROSITE-ProRule" id="PRU00266"/>
    </source>
</evidence>
<dbReference type="GO" id="GO:0003723">
    <property type="term" value="F:RNA binding"/>
    <property type="evidence" value="ECO:0007669"/>
    <property type="project" value="UniProtKB-UniRule"/>
</dbReference>
<dbReference type="AlphaFoldDB" id="A0A2T9ZBQ0"/>
<feature type="compositionally biased region" description="Low complexity" evidence="2">
    <location>
        <begin position="20"/>
        <end position="38"/>
    </location>
</feature>
<dbReference type="EMBL" id="MBFS01000680">
    <property type="protein sequence ID" value="PVV01967.1"/>
    <property type="molecule type" value="Genomic_DNA"/>
</dbReference>
<comment type="caution">
    <text evidence="5">The sequence shown here is derived from an EMBL/GenBank/DDBJ whole genome shotgun (WGS) entry which is preliminary data.</text>
</comment>
<dbReference type="Pfam" id="PF00498">
    <property type="entry name" value="FHA"/>
    <property type="match status" value="1"/>
</dbReference>
<feature type="compositionally biased region" description="Basic and acidic residues" evidence="2">
    <location>
        <begin position="519"/>
        <end position="537"/>
    </location>
</feature>
<feature type="compositionally biased region" description="Basic and acidic residues" evidence="2">
    <location>
        <begin position="427"/>
        <end position="454"/>
    </location>
</feature>
<feature type="compositionally biased region" description="Basic and acidic residues" evidence="2">
    <location>
        <begin position="474"/>
        <end position="501"/>
    </location>
</feature>
<keyword evidence="1" id="KW-0694">RNA-binding</keyword>
<dbReference type="Gene3D" id="2.60.200.20">
    <property type="match status" value="1"/>
</dbReference>
<feature type="domain" description="DRBM" evidence="4">
    <location>
        <begin position="251"/>
        <end position="322"/>
    </location>
</feature>
<feature type="compositionally biased region" description="Basic and acidic residues" evidence="2">
    <location>
        <begin position="555"/>
        <end position="565"/>
    </location>
</feature>
<dbReference type="InterPro" id="IPR050923">
    <property type="entry name" value="Cell_Proc_Reg/RNA_Proc"/>
</dbReference>
<dbReference type="InterPro" id="IPR000253">
    <property type="entry name" value="FHA_dom"/>
</dbReference>
<dbReference type="PROSITE" id="PS50137">
    <property type="entry name" value="DS_RBD"/>
    <property type="match status" value="1"/>
</dbReference>
<reference evidence="5 6" key="1">
    <citation type="journal article" date="2018" name="MBio">
        <title>Comparative Genomics Reveals the Core Gene Toolbox for the Fungus-Insect Symbiosis.</title>
        <authorList>
            <person name="Wang Y."/>
            <person name="Stata M."/>
            <person name="Wang W."/>
            <person name="Stajich J.E."/>
            <person name="White M.M."/>
            <person name="Moncalvo J.M."/>
        </authorList>
    </citation>
    <scope>NUCLEOTIDE SEQUENCE [LARGE SCALE GENOMIC DNA]</scope>
    <source>
        <strain evidence="5 6">SC-DP-2</strain>
    </source>
</reference>
<organism evidence="5 6">
    <name type="scientific">Smittium megazygosporum</name>
    <dbReference type="NCBI Taxonomy" id="133381"/>
    <lineage>
        <taxon>Eukaryota</taxon>
        <taxon>Fungi</taxon>
        <taxon>Fungi incertae sedis</taxon>
        <taxon>Zoopagomycota</taxon>
        <taxon>Kickxellomycotina</taxon>
        <taxon>Harpellomycetes</taxon>
        <taxon>Harpellales</taxon>
        <taxon>Legeriomycetaceae</taxon>
        <taxon>Smittium</taxon>
    </lineage>
</organism>
<dbReference type="SUPFAM" id="SSF49879">
    <property type="entry name" value="SMAD/FHA domain"/>
    <property type="match status" value="1"/>
</dbReference>
<feature type="domain" description="FHA" evidence="3">
    <location>
        <begin position="100"/>
        <end position="150"/>
    </location>
</feature>
<evidence type="ECO:0008006" key="7">
    <source>
        <dbReference type="Google" id="ProtNLM"/>
    </source>
</evidence>
<dbReference type="OrthoDB" id="444265at2759"/>
<gene>
    <name evidence="5" type="ORF">BB560_003595</name>
</gene>
<name>A0A2T9ZBQ0_9FUNG</name>
<evidence type="ECO:0000259" key="4">
    <source>
        <dbReference type="PROSITE" id="PS50137"/>
    </source>
</evidence>
<feature type="compositionally biased region" description="Basic and acidic residues" evidence="2">
    <location>
        <begin position="9"/>
        <end position="19"/>
    </location>
</feature>
<dbReference type="InterPro" id="IPR014720">
    <property type="entry name" value="dsRBD_dom"/>
</dbReference>
<dbReference type="Proteomes" id="UP000245609">
    <property type="component" value="Unassembled WGS sequence"/>
</dbReference>
<evidence type="ECO:0000256" key="2">
    <source>
        <dbReference type="SAM" id="MobiDB-lite"/>
    </source>
</evidence>
<feature type="region of interest" description="Disordered" evidence="2">
    <location>
        <begin position="1"/>
        <end position="71"/>
    </location>
</feature>
<dbReference type="SMART" id="SM00240">
    <property type="entry name" value="FHA"/>
    <property type="match status" value="1"/>
</dbReference>